<feature type="region of interest" description="Disordered" evidence="4">
    <location>
        <begin position="1372"/>
        <end position="1498"/>
    </location>
</feature>
<dbReference type="Pfam" id="PF00271">
    <property type="entry name" value="Helicase_C"/>
    <property type="match status" value="1"/>
</dbReference>
<feature type="compositionally biased region" description="Polar residues" evidence="4">
    <location>
        <begin position="1098"/>
        <end position="1112"/>
    </location>
</feature>
<dbReference type="PANTHER" id="PTHR10799">
    <property type="entry name" value="SNF2/RAD54 HELICASE FAMILY"/>
    <property type="match status" value="1"/>
</dbReference>
<evidence type="ECO:0000259" key="5">
    <source>
        <dbReference type="PROSITE" id="PS51192"/>
    </source>
</evidence>
<feature type="compositionally biased region" description="Basic and acidic residues" evidence="4">
    <location>
        <begin position="1000"/>
        <end position="1077"/>
    </location>
</feature>
<dbReference type="OrthoDB" id="3270319at2759"/>
<feature type="domain" description="Helicase ATP-binding" evidence="5">
    <location>
        <begin position="413"/>
        <end position="646"/>
    </location>
</feature>
<feature type="compositionally biased region" description="Basic and acidic residues" evidence="4">
    <location>
        <begin position="666"/>
        <end position="677"/>
    </location>
</feature>
<dbReference type="SUPFAM" id="SSF52540">
    <property type="entry name" value="P-loop containing nucleoside triphosphate hydrolases"/>
    <property type="match status" value="2"/>
</dbReference>
<comment type="caution">
    <text evidence="7">The sequence shown here is derived from an EMBL/GenBank/DDBJ whole genome shotgun (WGS) entry which is preliminary data.</text>
</comment>
<dbReference type="GO" id="GO:0016787">
    <property type="term" value="F:hydrolase activity"/>
    <property type="evidence" value="ECO:0007669"/>
    <property type="project" value="UniProtKB-KW"/>
</dbReference>
<evidence type="ECO:0000259" key="6">
    <source>
        <dbReference type="PROSITE" id="PS51194"/>
    </source>
</evidence>
<keyword evidence="8" id="KW-1185">Reference proteome</keyword>
<feature type="compositionally biased region" description="Low complexity" evidence="4">
    <location>
        <begin position="1372"/>
        <end position="1386"/>
    </location>
</feature>
<name>A0A369IZ50_HYPMA</name>
<evidence type="ECO:0000313" key="7">
    <source>
        <dbReference type="EMBL" id="RDB15031.1"/>
    </source>
</evidence>
<dbReference type="InterPro" id="IPR001650">
    <property type="entry name" value="Helicase_C-like"/>
</dbReference>
<protein>
    <submittedName>
        <fullName evidence="7">Protein CHROMATIN REMODELING 5</fullName>
    </submittedName>
</protein>
<feature type="compositionally biased region" description="Polar residues" evidence="4">
    <location>
        <begin position="1480"/>
        <end position="1491"/>
    </location>
</feature>
<organism evidence="7 8">
    <name type="scientific">Hypsizygus marmoreus</name>
    <name type="common">White beech mushroom</name>
    <name type="synonym">Agaricus marmoreus</name>
    <dbReference type="NCBI Taxonomy" id="39966"/>
    <lineage>
        <taxon>Eukaryota</taxon>
        <taxon>Fungi</taxon>
        <taxon>Dikarya</taxon>
        <taxon>Basidiomycota</taxon>
        <taxon>Agaricomycotina</taxon>
        <taxon>Agaricomycetes</taxon>
        <taxon>Agaricomycetidae</taxon>
        <taxon>Agaricales</taxon>
        <taxon>Tricholomatineae</taxon>
        <taxon>Lyophyllaceae</taxon>
        <taxon>Hypsizygus</taxon>
    </lineage>
</organism>
<gene>
    <name evidence="7" type="primary">CHR5</name>
    <name evidence="7" type="ORF">Hypma_005466</name>
</gene>
<sequence>MPSHTIHSALIQIFFDSPGTPWNYPQWQDITGVRHGLFPAEDSLLPTGWSRETATFISSYFDQYNQKDSEDAKIKFAAGRANANLLPGRELWRKWVVDSWKTWKVHARITEILSRENLHPLTVTLSSPSGSLDVWPNGALFVPLAVDPVAHDLFGDECLNSIGRARTEIRQATQAIIQRTWLMLRNQVNRNKDRIVNLEKEAINAFDNLDRDKLTKAKIKAVIVKVARWKSLADVLHTKDNLDKMEVMEEELKRLMVGLGARLPVTGGTKGSDMTKVDTQMLQSLASEEDVADILNLYTDFFNVPSDSAPLQEQQCTIGIQFGERVDGADPGTEYESTVPPNDLARNLGFVNGLPFLFNTYRHRGGLSAWDPANADLFEGSNAALNPEMDRILLHWHQLCGVHSMIRMTFTATSAPDRCCGVLIADDVGLGKTFQAATTIAFLSDLRMRQMLLSEKKQVPLPPIIQSNAYLREHVSLPDLPHLIVVPGTLLSQWQAELKTVFKPKSIDILMYGTGKALHDHFWSKDGPFHTSNHRPSNRIIIASHSALQQDFSLLYAWTKPARDKLPWQHPSPLFTYSTLVSSTLYGQQYMSVTLDEAHAFRNVGPKHSSALLLLEKSILRFIMTATPLQTSTKDVAGMGRLLGLPHFHSEDALSEEKADSSSLRRAKDGGSEDSAEMRERQVMIAQRMQQQFEGRILRRTVNSLNWKKEPLITLPPYTETMVVVKPTPREMEIITELADRVKESVSTSNGVLMIVSRSFYIEHRMCVGYARFDLAENIPKFHSLDEWEGKKSTKFDTCARMCRHLLTCDDAPEIIVEGGTVVYPPIPPRASGASIPQETKILVYQEFPSLGPLLRNVLDLYGIRYMYIDGQTSFQDRAKIVKSFCDDPLCRVLIISSVGSTGLNLTEASVIIFLDQPWSAQDERQIRGRAYRQPQKKVVRCYHILADETADIILSSLARGKHDMLEAFLRKDSGNGMYPQLLEGKSVARPEDFVDETDPEYRSVKKEAKQATKRAEKEAKEAAKTAEKEAKEAAKTAEKEAKEAAREAAKTAKKAEKEARDAAKKAEKKAKESEKKAKAKAKGKKIAKADESGGSGETQESQQSAGTNTTGEDAALPKTTGEDAALPRTTGEDAAHPKTVDTGKHVGVGGNQTGGEDCMQVDDPFLAGGATDGGDTTDGNNTTDEDRFTPSDSEPPTDGTSDIESDGTHNTDEQDEPPATPPRNTQAGVRRRLHIPDTPETNKRQRLVAYASSRTDERINHERNDSMDVSDTDDVFGSTERVTETLSGAREPQRMEGSFETYKSGKQTMMVHPARELNWVPVPVTTPVQAQVRSRSVPSTTEAAPIHPIWAPTRAVPPPASNNAVSRIRAPYSSSPASSPTVRAPGTMGLTAPTKRLGLVARRPADATPSSQLRPSTSAHSTPGESSMSSSPSPAPTRPVSSAMSASSSRDIPAMRQPTFFRRRATDGGELAPPPLEPMSQNPFRKNGNLNKKKQGT</sequence>
<keyword evidence="2" id="KW-0378">Hydrolase</keyword>
<dbReference type="InterPro" id="IPR027417">
    <property type="entry name" value="P-loop_NTPase"/>
</dbReference>
<dbReference type="Gene3D" id="3.40.50.10810">
    <property type="entry name" value="Tandem AAA-ATPase domain"/>
    <property type="match status" value="1"/>
</dbReference>
<dbReference type="InParanoid" id="A0A369IZ50"/>
<accession>A0A369IZ50</accession>
<feature type="compositionally biased region" description="Polar residues" evidence="4">
    <location>
        <begin position="1409"/>
        <end position="1421"/>
    </location>
</feature>
<dbReference type="Proteomes" id="UP000076154">
    <property type="component" value="Unassembled WGS sequence"/>
</dbReference>
<dbReference type="Pfam" id="PF00176">
    <property type="entry name" value="SNF2-rel_dom"/>
    <property type="match status" value="1"/>
</dbReference>
<feature type="region of interest" description="Disordered" evidence="4">
    <location>
        <begin position="990"/>
        <end position="1297"/>
    </location>
</feature>
<evidence type="ECO:0000256" key="3">
    <source>
        <dbReference type="ARBA" id="ARBA00022840"/>
    </source>
</evidence>
<dbReference type="PROSITE" id="PS51192">
    <property type="entry name" value="HELICASE_ATP_BIND_1"/>
    <property type="match status" value="1"/>
</dbReference>
<dbReference type="InterPro" id="IPR000330">
    <property type="entry name" value="SNF2_N"/>
</dbReference>
<feature type="compositionally biased region" description="Basic and acidic residues" evidence="4">
    <location>
        <begin position="1235"/>
        <end position="1244"/>
    </location>
</feature>
<feature type="compositionally biased region" description="Low complexity" evidence="4">
    <location>
        <begin position="1168"/>
        <end position="1183"/>
    </location>
</feature>
<dbReference type="InterPro" id="IPR049730">
    <property type="entry name" value="SNF2/RAD54-like_C"/>
</dbReference>
<feature type="domain" description="Helicase C-terminal" evidence="6">
    <location>
        <begin position="808"/>
        <end position="986"/>
    </location>
</feature>
<dbReference type="GO" id="GO:0005524">
    <property type="term" value="F:ATP binding"/>
    <property type="evidence" value="ECO:0007669"/>
    <property type="project" value="InterPro"/>
</dbReference>
<evidence type="ECO:0000256" key="2">
    <source>
        <dbReference type="ARBA" id="ARBA00022801"/>
    </source>
</evidence>
<dbReference type="STRING" id="39966.A0A369IZ50"/>
<proteinExistence type="predicted"/>
<dbReference type="EMBL" id="LUEZ02000223">
    <property type="protein sequence ID" value="RDB15031.1"/>
    <property type="molecule type" value="Genomic_DNA"/>
</dbReference>
<dbReference type="PROSITE" id="PS51194">
    <property type="entry name" value="HELICASE_CTER"/>
    <property type="match status" value="1"/>
</dbReference>
<keyword evidence="3" id="KW-0067">ATP-binding</keyword>
<dbReference type="CDD" id="cd18793">
    <property type="entry name" value="SF2_C_SNF"/>
    <property type="match status" value="1"/>
</dbReference>
<reference evidence="7" key="1">
    <citation type="submission" date="2018-04" db="EMBL/GenBank/DDBJ databases">
        <title>Whole genome sequencing of Hypsizygus marmoreus.</title>
        <authorList>
            <person name="Choi I.-G."/>
            <person name="Min B."/>
            <person name="Kim J.-G."/>
            <person name="Kim S."/>
            <person name="Oh Y.-L."/>
            <person name="Kong W.-S."/>
            <person name="Park H."/>
            <person name="Jeong J."/>
            <person name="Song E.-S."/>
        </authorList>
    </citation>
    <scope>NUCLEOTIDE SEQUENCE [LARGE SCALE GENOMIC DNA]</scope>
    <source>
        <strain evidence="7">51987-8</strain>
    </source>
</reference>
<evidence type="ECO:0000256" key="4">
    <source>
        <dbReference type="SAM" id="MobiDB-lite"/>
    </source>
</evidence>
<dbReference type="InterPro" id="IPR038718">
    <property type="entry name" value="SNF2-like_sf"/>
</dbReference>
<dbReference type="InterPro" id="IPR014001">
    <property type="entry name" value="Helicase_ATP-bd"/>
</dbReference>
<dbReference type="SMART" id="SM00490">
    <property type="entry name" value="HELICc"/>
    <property type="match status" value="1"/>
</dbReference>
<evidence type="ECO:0000313" key="8">
    <source>
        <dbReference type="Proteomes" id="UP000076154"/>
    </source>
</evidence>
<evidence type="ECO:0000256" key="1">
    <source>
        <dbReference type="ARBA" id="ARBA00022741"/>
    </source>
</evidence>
<feature type="compositionally biased region" description="Polar residues" evidence="4">
    <location>
        <begin position="1191"/>
        <end position="1203"/>
    </location>
</feature>
<keyword evidence="1" id="KW-0547">Nucleotide-binding</keyword>
<feature type="region of interest" description="Disordered" evidence="4">
    <location>
        <begin position="654"/>
        <end position="677"/>
    </location>
</feature>
<feature type="compositionally biased region" description="Basic residues" evidence="4">
    <location>
        <begin position="1078"/>
        <end position="1087"/>
    </location>
</feature>
<dbReference type="Gene3D" id="3.40.50.300">
    <property type="entry name" value="P-loop containing nucleotide triphosphate hydrolases"/>
    <property type="match status" value="1"/>
</dbReference>
<feature type="compositionally biased region" description="Low complexity" evidence="4">
    <location>
        <begin position="1422"/>
        <end position="1450"/>
    </location>
</feature>
<feature type="compositionally biased region" description="Basic and acidic residues" evidence="4">
    <location>
        <begin position="1131"/>
        <end position="1145"/>
    </location>
</feature>
<feature type="compositionally biased region" description="Basic and acidic residues" evidence="4">
    <location>
        <begin position="1255"/>
        <end position="1267"/>
    </location>
</feature>
<dbReference type="SMART" id="SM00487">
    <property type="entry name" value="DEXDc"/>
    <property type="match status" value="1"/>
</dbReference>